<gene>
    <name evidence="2" type="ORF">M436DRAFT_60588</name>
</gene>
<dbReference type="GO" id="GO:0008270">
    <property type="term" value="F:zinc ion binding"/>
    <property type="evidence" value="ECO:0007669"/>
    <property type="project" value="InterPro"/>
</dbReference>
<dbReference type="RefSeq" id="XP_013431035.1">
    <property type="nucleotide sequence ID" value="XM_013575581.1"/>
</dbReference>
<feature type="region of interest" description="Disordered" evidence="1">
    <location>
        <begin position="511"/>
        <end position="533"/>
    </location>
</feature>
<accession>A0A074WUD1</accession>
<organism evidence="2 3">
    <name type="scientific">Aureobasidium namibiae CBS 147.97</name>
    <dbReference type="NCBI Taxonomy" id="1043004"/>
    <lineage>
        <taxon>Eukaryota</taxon>
        <taxon>Fungi</taxon>
        <taxon>Dikarya</taxon>
        <taxon>Ascomycota</taxon>
        <taxon>Pezizomycotina</taxon>
        <taxon>Dothideomycetes</taxon>
        <taxon>Dothideomycetidae</taxon>
        <taxon>Dothideales</taxon>
        <taxon>Saccotheciaceae</taxon>
        <taxon>Aureobasidium</taxon>
    </lineage>
</organism>
<keyword evidence="3" id="KW-1185">Reference proteome</keyword>
<protein>
    <recommendedName>
        <fullName evidence="4">GATA-type domain-containing protein</fullName>
    </recommendedName>
</protein>
<feature type="region of interest" description="Disordered" evidence="1">
    <location>
        <begin position="579"/>
        <end position="621"/>
    </location>
</feature>
<dbReference type="GO" id="GO:0006355">
    <property type="term" value="P:regulation of DNA-templated transcription"/>
    <property type="evidence" value="ECO:0007669"/>
    <property type="project" value="InterPro"/>
</dbReference>
<feature type="compositionally biased region" description="Basic residues" evidence="1">
    <location>
        <begin position="587"/>
        <end position="596"/>
    </location>
</feature>
<dbReference type="GeneID" id="25413023"/>
<dbReference type="OrthoDB" id="10629787at2759"/>
<evidence type="ECO:0000313" key="2">
    <source>
        <dbReference type="EMBL" id="KEQ76773.1"/>
    </source>
</evidence>
<proteinExistence type="predicted"/>
<evidence type="ECO:0008006" key="4">
    <source>
        <dbReference type="Google" id="ProtNLM"/>
    </source>
</evidence>
<dbReference type="Gene3D" id="3.30.50.10">
    <property type="entry name" value="Erythroid Transcription Factor GATA-1, subunit A"/>
    <property type="match status" value="1"/>
</dbReference>
<evidence type="ECO:0000313" key="3">
    <source>
        <dbReference type="Proteomes" id="UP000027730"/>
    </source>
</evidence>
<dbReference type="Proteomes" id="UP000027730">
    <property type="component" value="Unassembled WGS sequence"/>
</dbReference>
<feature type="compositionally biased region" description="Basic and acidic residues" evidence="1">
    <location>
        <begin position="430"/>
        <end position="443"/>
    </location>
</feature>
<feature type="region of interest" description="Disordered" evidence="1">
    <location>
        <begin position="423"/>
        <end position="443"/>
    </location>
</feature>
<reference evidence="2 3" key="1">
    <citation type="journal article" date="2014" name="BMC Genomics">
        <title>Genome sequencing of four Aureobasidium pullulans varieties: biotechnological potential, stress tolerance, and description of new species.</title>
        <authorList>
            <person name="Gostin Ar C."/>
            <person name="Ohm R.A."/>
            <person name="Kogej T."/>
            <person name="Sonjak S."/>
            <person name="Turk M."/>
            <person name="Zajc J."/>
            <person name="Zalar P."/>
            <person name="Grube M."/>
            <person name="Sun H."/>
            <person name="Han J."/>
            <person name="Sharma A."/>
            <person name="Chiniquy J."/>
            <person name="Ngan C.Y."/>
            <person name="Lipzen A."/>
            <person name="Barry K."/>
            <person name="Grigoriev I.V."/>
            <person name="Gunde-Cimerman N."/>
        </authorList>
    </citation>
    <scope>NUCLEOTIDE SEQUENCE [LARGE SCALE GENOMIC DNA]</scope>
    <source>
        <strain evidence="2 3">CBS 147.97</strain>
    </source>
</reference>
<name>A0A074WUD1_9PEZI</name>
<dbReference type="InterPro" id="IPR013088">
    <property type="entry name" value="Znf_NHR/GATA"/>
</dbReference>
<dbReference type="HOGENOM" id="CLU_440022_0_0_1"/>
<dbReference type="EMBL" id="KL584703">
    <property type="protein sequence ID" value="KEQ76773.1"/>
    <property type="molecule type" value="Genomic_DNA"/>
</dbReference>
<evidence type="ECO:0000256" key="1">
    <source>
        <dbReference type="SAM" id="MobiDB-lite"/>
    </source>
</evidence>
<sequence length="621" mass="69131">MGSNIKITAFFKAGGRKQPTKAGSFSNGPTKKALYTPCGLDVSPITDVPDAPINLDAFPKKNFDDPFAFDDSPYKKDFETPLDFGGSLSKKPFNNPSDLDNSLNKKDFNDPYGLNGYLPKNTSDSPILFDDPPFDYDAFPPYKPSETTSTSDGSLAKKDFEFPFIAPRSPPKKLFPALATFNMASFKAERARAIARTEEAIIEVVQDLCGYVDRNKDSVHTGQTQLVEVHGAEVLATRYIEGCPVPLKATLGQEGGIDYFALADLHDDPECKPDSHHCGSYFFGGVPKHTQLQPRSLPIHCGETANASGMRQRTSDHMNESFRTKTKWPLPVYSAIDDPRYPLKPFVLATCKEKIRDKYFDRFAEAITRQLLGTNMRIPALAALNSLPSYGILKFIQPVEPYNKSMVLREGNRSDVQSEVLSDRQTVAAENRRERHTENERARSQRMREAYVCAVCMSTESPTWLRDRDADEDLGDRVCGRCDSYHVRQGSYPSPEVLRSLDEKAALAKKRANEAASAPSTATKKKRGPLAGREARIPNSACANSGCNTTETHKWYYDTSLKAYVCAACYRFRKDHSRYPDYVSGKDRKRAKKKSRAEKQLDFDGPAQGSPSDGPPPSSHT</sequence>
<dbReference type="AlphaFoldDB" id="A0A074WUD1"/>